<name>A0ACC2ATK9_DIPCM</name>
<comment type="caution">
    <text evidence="1">The sequence shown here is derived from an EMBL/GenBank/DDBJ whole genome shotgun (WGS) entry which is preliminary data.</text>
</comment>
<keyword evidence="2" id="KW-1185">Reference proteome</keyword>
<reference evidence="2" key="1">
    <citation type="journal article" date="2024" name="Proc. Natl. Acad. Sci. U.S.A.">
        <title>Extraordinary preservation of gene collinearity over three hundred million years revealed in homosporous lycophytes.</title>
        <authorList>
            <person name="Li C."/>
            <person name="Wickell D."/>
            <person name="Kuo L.Y."/>
            <person name="Chen X."/>
            <person name="Nie B."/>
            <person name="Liao X."/>
            <person name="Peng D."/>
            <person name="Ji J."/>
            <person name="Jenkins J."/>
            <person name="Williams M."/>
            <person name="Shu S."/>
            <person name="Plott C."/>
            <person name="Barry K."/>
            <person name="Rajasekar S."/>
            <person name="Grimwood J."/>
            <person name="Han X."/>
            <person name="Sun S."/>
            <person name="Hou Z."/>
            <person name="He W."/>
            <person name="Dai G."/>
            <person name="Sun C."/>
            <person name="Schmutz J."/>
            <person name="Leebens-Mack J.H."/>
            <person name="Li F.W."/>
            <person name="Wang L."/>
        </authorList>
    </citation>
    <scope>NUCLEOTIDE SEQUENCE [LARGE SCALE GENOMIC DNA]</scope>
    <source>
        <strain evidence="2">cv. PW_Plant_1</strain>
    </source>
</reference>
<dbReference type="Proteomes" id="UP001162992">
    <property type="component" value="Chromosome 19"/>
</dbReference>
<sequence length="263" mass="28880">MAKVGRGAMVAVRNLLGCSRPRTGMAEDHQYVHSHILGSQDEAAAATGSGHGLLADSGAHHGVGLSVEESKKEELQAALRHLEVRWQLFNEALSKFRDLDAMLATFTDDVLWVDSSGQVISGKTPELSDALKSLIVRNLSVEISIEKIVPVTSAGTLDLALDRNGACSRLTGAELTQAKACLDSFFQRKKDQTVIAVSDLEEESPRMLLEQDSYELWNEEGRKLWSMVTECCYGRSTIKFGMYAGTSSYHKYIHSEPCKVFPT</sequence>
<evidence type="ECO:0000313" key="2">
    <source>
        <dbReference type="Proteomes" id="UP001162992"/>
    </source>
</evidence>
<evidence type="ECO:0000313" key="1">
    <source>
        <dbReference type="EMBL" id="KAJ7520853.1"/>
    </source>
</evidence>
<organism evidence="1 2">
    <name type="scientific">Diphasiastrum complanatum</name>
    <name type="common">Issler's clubmoss</name>
    <name type="synonym">Lycopodium complanatum</name>
    <dbReference type="NCBI Taxonomy" id="34168"/>
    <lineage>
        <taxon>Eukaryota</taxon>
        <taxon>Viridiplantae</taxon>
        <taxon>Streptophyta</taxon>
        <taxon>Embryophyta</taxon>
        <taxon>Tracheophyta</taxon>
        <taxon>Lycopodiopsida</taxon>
        <taxon>Lycopodiales</taxon>
        <taxon>Lycopodiaceae</taxon>
        <taxon>Lycopodioideae</taxon>
        <taxon>Diphasiastrum</taxon>
    </lineage>
</organism>
<protein>
    <submittedName>
        <fullName evidence="1">Uncharacterized protein</fullName>
    </submittedName>
</protein>
<proteinExistence type="predicted"/>
<accession>A0ACC2ATK9</accession>
<gene>
    <name evidence="1" type="ORF">O6H91_19G025900</name>
</gene>
<dbReference type="EMBL" id="CM055110">
    <property type="protein sequence ID" value="KAJ7520853.1"/>
    <property type="molecule type" value="Genomic_DNA"/>
</dbReference>